<reference evidence="1 2" key="1">
    <citation type="submission" date="2020-03" db="EMBL/GenBank/DDBJ databases">
        <title>Whole genome shotgun sequence of Phytohabitans flavus NBRC 107702.</title>
        <authorList>
            <person name="Komaki H."/>
            <person name="Tamura T."/>
        </authorList>
    </citation>
    <scope>NUCLEOTIDE SEQUENCE [LARGE SCALE GENOMIC DNA]</scope>
    <source>
        <strain evidence="1 2">NBRC 107702</strain>
    </source>
</reference>
<organism evidence="1 2">
    <name type="scientific">Phytohabitans flavus</name>
    <dbReference type="NCBI Taxonomy" id="1076124"/>
    <lineage>
        <taxon>Bacteria</taxon>
        <taxon>Bacillati</taxon>
        <taxon>Actinomycetota</taxon>
        <taxon>Actinomycetes</taxon>
        <taxon>Micromonosporales</taxon>
        <taxon>Micromonosporaceae</taxon>
    </lineage>
</organism>
<name>A0A6F8XQ79_9ACTN</name>
<evidence type="ECO:0000313" key="1">
    <source>
        <dbReference type="EMBL" id="BCB75985.1"/>
    </source>
</evidence>
<proteinExistence type="predicted"/>
<accession>A0A6F8XQ79</accession>
<dbReference type="EMBL" id="AP022870">
    <property type="protein sequence ID" value="BCB75985.1"/>
    <property type="molecule type" value="Genomic_DNA"/>
</dbReference>
<sequence>MAAPPPPTDAELDTYIKTRYALIGIDLSTLPENDPAAPMDQARVMANARSTIRQEVDYSNYVPDQQAHAAVLYPAPFAVWTGEYKP</sequence>
<dbReference type="RefSeq" id="WP_173036062.1">
    <property type="nucleotide sequence ID" value="NZ_AP022870.1"/>
</dbReference>
<gene>
    <name evidence="1" type="ORF">Pflav_023950</name>
</gene>
<keyword evidence="2" id="KW-1185">Reference proteome</keyword>
<dbReference type="AlphaFoldDB" id="A0A6F8XQ79"/>
<dbReference type="Proteomes" id="UP000502508">
    <property type="component" value="Chromosome"/>
</dbReference>
<reference evidence="1 2" key="2">
    <citation type="submission" date="2020-03" db="EMBL/GenBank/DDBJ databases">
        <authorList>
            <person name="Ichikawa N."/>
            <person name="Kimura A."/>
            <person name="Kitahashi Y."/>
            <person name="Uohara A."/>
        </authorList>
    </citation>
    <scope>NUCLEOTIDE SEQUENCE [LARGE SCALE GENOMIC DNA]</scope>
    <source>
        <strain evidence="1 2">NBRC 107702</strain>
    </source>
</reference>
<protein>
    <submittedName>
        <fullName evidence="1">Uncharacterized protein</fullName>
    </submittedName>
</protein>
<dbReference type="KEGG" id="pfla:Pflav_023950"/>
<evidence type="ECO:0000313" key="2">
    <source>
        <dbReference type="Proteomes" id="UP000502508"/>
    </source>
</evidence>